<evidence type="ECO:0000313" key="1">
    <source>
        <dbReference type="EMBL" id="GEK88379.1"/>
    </source>
</evidence>
<evidence type="ECO:0000313" key="4">
    <source>
        <dbReference type="Proteomes" id="UP000321425"/>
    </source>
</evidence>
<dbReference type="InterPro" id="IPR048119">
    <property type="entry name" value="KwaB"/>
</dbReference>
<dbReference type="NCBIfam" id="NF041623">
    <property type="entry name" value="KwaB"/>
    <property type="match status" value="1"/>
</dbReference>
<dbReference type="AlphaFoldDB" id="A0A1H7QQX2"/>
<evidence type="ECO:0008006" key="5">
    <source>
        <dbReference type="Google" id="ProtNLM"/>
    </source>
</evidence>
<organism evidence="2 3">
    <name type="scientific">Alkalibacterium putridalgicola</name>
    <dbReference type="NCBI Taxonomy" id="426703"/>
    <lineage>
        <taxon>Bacteria</taxon>
        <taxon>Bacillati</taxon>
        <taxon>Bacillota</taxon>
        <taxon>Bacilli</taxon>
        <taxon>Lactobacillales</taxon>
        <taxon>Carnobacteriaceae</taxon>
        <taxon>Alkalibacterium</taxon>
    </lineage>
</organism>
<dbReference type="EMBL" id="FOBL01000002">
    <property type="protein sequence ID" value="SEL50108.1"/>
    <property type="molecule type" value="Genomic_DNA"/>
</dbReference>
<dbReference type="STRING" id="426703.SAMN04488100_10291"/>
<dbReference type="Proteomes" id="UP000198548">
    <property type="component" value="Unassembled WGS sequence"/>
</dbReference>
<dbReference type="RefSeq" id="WP_091486399.1">
    <property type="nucleotide sequence ID" value="NZ_BJUX01000003.1"/>
</dbReference>
<keyword evidence="4" id="KW-1185">Reference proteome</keyword>
<accession>A0A1H7QQX2</accession>
<dbReference type="EMBL" id="BJUX01000003">
    <property type="protein sequence ID" value="GEK88379.1"/>
    <property type="molecule type" value="Genomic_DNA"/>
</dbReference>
<dbReference type="InterPro" id="IPR032359">
    <property type="entry name" value="KwaB-like"/>
</dbReference>
<gene>
    <name evidence="1" type="ORF">APU01nite_04180</name>
    <name evidence="2" type="ORF">SAMN04488100_10291</name>
</gene>
<reference evidence="2 3" key="1">
    <citation type="submission" date="2016-10" db="EMBL/GenBank/DDBJ databases">
        <authorList>
            <person name="de Groot N.N."/>
        </authorList>
    </citation>
    <scope>NUCLEOTIDE SEQUENCE [LARGE SCALE GENOMIC DNA]</scope>
    <source>
        <strain evidence="2 3">DSM 19182</strain>
    </source>
</reference>
<dbReference type="OrthoDB" id="2680217at2"/>
<dbReference type="Pfam" id="PF16162">
    <property type="entry name" value="KwaB"/>
    <property type="match status" value="1"/>
</dbReference>
<evidence type="ECO:0000313" key="3">
    <source>
        <dbReference type="Proteomes" id="UP000198548"/>
    </source>
</evidence>
<proteinExistence type="predicted"/>
<name>A0A1H7QQX2_9LACT</name>
<reference evidence="1 4" key="2">
    <citation type="submission" date="2019-07" db="EMBL/GenBank/DDBJ databases">
        <title>Whole genome shotgun sequence of Alkalibacterium putridalgicola NBRC 103243.</title>
        <authorList>
            <person name="Hosoyama A."/>
            <person name="Uohara A."/>
            <person name="Ohji S."/>
            <person name="Ichikawa N."/>
        </authorList>
    </citation>
    <scope>NUCLEOTIDE SEQUENCE [LARGE SCALE GENOMIC DNA]</scope>
    <source>
        <strain evidence="1 4">NBRC 103243</strain>
    </source>
</reference>
<dbReference type="Proteomes" id="UP000321425">
    <property type="component" value="Unassembled WGS sequence"/>
</dbReference>
<evidence type="ECO:0000313" key="2">
    <source>
        <dbReference type="EMBL" id="SEL50108.1"/>
    </source>
</evidence>
<protein>
    <recommendedName>
        <fullName evidence="5">DUF4868 domain-containing protein</fullName>
    </recommendedName>
</protein>
<sequence length="322" mass="37575">MSAFDETLNLINGDVGLKLFFLMKSENSENIIKFANLEDGDSDNNTTSELLEKYIELLNNRLVEVSETDIIKLSSADDRVDAVYEYDLEEVPELFAKMRETPISSEDEHQVFNHREDEFSSIKGLIIVIGNVEENIILFKQNYPISLLKRDNFAIFPVPHHNRLERFKKDILKVDINFHFMFVNEKFYIFDLIKLEKLTGFDGIIKKEALKGLEAIERFNLIQDIEPLKDEIEDITFARKLTKIYKDPKVIGKVSRKKIIDFVNKHKFFEEHPIKINKESEQLVIDTKVSKNALLKLLNDDLLYSELTTFEYESVAKNDVIK</sequence>